<feature type="domain" description="Trimeric autotransporter adhesin YadA-like head" evidence="13">
    <location>
        <begin position="2569"/>
        <end position="2595"/>
    </location>
</feature>
<dbReference type="SUPFAM" id="SSF101967">
    <property type="entry name" value="Adhesin YadA, collagen-binding domain"/>
    <property type="match status" value="16"/>
</dbReference>
<feature type="domain" description="Trimeric autotransporter adhesin YadA-like C-terminal membrane anchor" evidence="12">
    <location>
        <begin position="2707"/>
        <end position="2767"/>
    </location>
</feature>
<evidence type="ECO:0000313" key="16">
    <source>
        <dbReference type="Proteomes" id="UP000285757"/>
    </source>
</evidence>
<feature type="domain" description="Trimeric autotransporter adhesin YadA-like stalk" evidence="14">
    <location>
        <begin position="421"/>
        <end position="463"/>
    </location>
</feature>
<proteinExistence type="inferred from homology"/>
<feature type="domain" description="Trimeric autotransporter adhesin YadA-like stalk" evidence="14">
    <location>
        <begin position="2491"/>
        <end position="2529"/>
    </location>
</feature>
<feature type="domain" description="Trimeric autotransporter adhesin YadA-like head" evidence="13">
    <location>
        <begin position="871"/>
        <end position="897"/>
    </location>
</feature>
<evidence type="ECO:0000259" key="12">
    <source>
        <dbReference type="Pfam" id="PF03895"/>
    </source>
</evidence>
<feature type="domain" description="Trimeric autotransporter adhesin YadA-like head" evidence="13">
    <location>
        <begin position="243"/>
        <end position="269"/>
    </location>
</feature>
<evidence type="ECO:0000256" key="10">
    <source>
        <dbReference type="ARBA" id="ARBA00023237"/>
    </source>
</evidence>
<feature type="domain" description="Trimeric autotransporter adhesin YadA-like head" evidence="13">
    <location>
        <begin position="1243"/>
        <end position="1269"/>
    </location>
</feature>
<feature type="domain" description="Trimeric autotransporter adhesin YadA-like head" evidence="13">
    <location>
        <begin position="595"/>
        <end position="621"/>
    </location>
</feature>
<evidence type="ECO:0000259" key="13">
    <source>
        <dbReference type="Pfam" id="PF05658"/>
    </source>
</evidence>
<feature type="domain" description="Trimeric autotransporter adhesin YadA-like head" evidence="13">
    <location>
        <begin position="2597"/>
        <end position="2623"/>
    </location>
</feature>
<feature type="domain" description="Trimeric autotransporter adhesin YadA-like head" evidence="13">
    <location>
        <begin position="2084"/>
        <end position="2110"/>
    </location>
</feature>
<keyword evidence="10" id="KW-0998">Cell outer membrane</keyword>
<dbReference type="Gene3D" id="2.60.40.4050">
    <property type="match status" value="1"/>
</dbReference>
<feature type="domain" description="Trimeric autotransporter adhesin YadA-like stalk" evidence="14">
    <location>
        <begin position="184"/>
        <end position="226"/>
    </location>
</feature>
<dbReference type="InterPro" id="IPR011049">
    <property type="entry name" value="Serralysin-like_metalloprot_C"/>
</dbReference>
<feature type="domain" description="Trimeric autotransporter adhesin YadA-like head" evidence="13">
    <location>
        <begin position="2413"/>
        <end position="2439"/>
    </location>
</feature>
<feature type="domain" description="Trimeric autotransporter adhesin YadA-like stalk" evidence="14">
    <location>
        <begin position="1054"/>
        <end position="1088"/>
    </location>
</feature>
<comment type="similarity">
    <text evidence="3">Belongs to the autotransporter-2 (AT-2) (TC 1.B.40) family.</text>
</comment>
<keyword evidence="8" id="KW-0653">Protein transport</keyword>
<feature type="domain" description="Trimeric autotransporter adhesin YadA-like stalk" evidence="14">
    <location>
        <begin position="2641"/>
        <end position="2678"/>
    </location>
</feature>
<feature type="domain" description="Trimeric autotransporter adhesin YadA-like stalk" evidence="14">
    <location>
        <begin position="945"/>
        <end position="978"/>
    </location>
</feature>
<evidence type="ECO:0000256" key="7">
    <source>
        <dbReference type="ARBA" id="ARBA00022729"/>
    </source>
</evidence>
<evidence type="ECO:0000256" key="2">
    <source>
        <dbReference type="ARBA" id="ARBA00004442"/>
    </source>
</evidence>
<feature type="domain" description="Trimeric autotransporter adhesin YadA-like stalk" evidence="14">
    <location>
        <begin position="2346"/>
        <end position="2382"/>
    </location>
</feature>
<feature type="domain" description="Trimeric autotransporter adhesin YadA-like head" evidence="13">
    <location>
        <begin position="1477"/>
        <end position="1503"/>
    </location>
</feature>
<evidence type="ECO:0000256" key="9">
    <source>
        <dbReference type="ARBA" id="ARBA00023136"/>
    </source>
</evidence>
<gene>
    <name evidence="15" type="ORF">BK671_09295</name>
</gene>
<evidence type="ECO:0000256" key="11">
    <source>
        <dbReference type="SAM" id="MobiDB-lite"/>
    </source>
</evidence>
<organism evidence="15 16">
    <name type="scientific">Pseudomonas fluorescens</name>
    <dbReference type="NCBI Taxonomy" id="294"/>
    <lineage>
        <taxon>Bacteria</taxon>
        <taxon>Pseudomonadati</taxon>
        <taxon>Pseudomonadota</taxon>
        <taxon>Gammaproteobacteria</taxon>
        <taxon>Pseudomonadales</taxon>
        <taxon>Pseudomonadaceae</taxon>
        <taxon>Pseudomonas</taxon>
    </lineage>
</organism>
<dbReference type="InterPro" id="IPR045584">
    <property type="entry name" value="Pilin-like"/>
</dbReference>
<dbReference type="Gene3D" id="2.150.10.10">
    <property type="entry name" value="Serralysin-like metalloprotease, C-terminal"/>
    <property type="match status" value="19"/>
</dbReference>
<dbReference type="CDD" id="cd12820">
    <property type="entry name" value="LbR_YadA-like"/>
    <property type="match status" value="1"/>
</dbReference>
<keyword evidence="6" id="KW-0812">Transmembrane</keyword>
<feature type="domain" description="Trimeric autotransporter adhesin YadA-like head" evidence="13">
    <location>
        <begin position="1615"/>
        <end position="1641"/>
    </location>
</feature>
<evidence type="ECO:0000256" key="8">
    <source>
        <dbReference type="ARBA" id="ARBA00022927"/>
    </source>
</evidence>
<sequence length="2767" mass="262640">MALGANSATTAATATTSSVINGTTYTYAGGAPVGVVSLGSAGNARQLSNVAAGQLSSTSTDGVNGSQLFSTNTAINSLGTTVNNITSGGGIKYFHSNSILGDSTATGTDSVAVGPTASATAANAIALGNGATSSIANSIALGSGATTAAATATASGVINGTTYTYAGAAPVGVLSLGSLGNERQLSNVAAGKVTATSTDAVNGSQLFSTNTAVNSLGTTVNNIITGAGIKYFHANSTLADSTATGIDSVATGPLAVSGGTNSVAIGKGATTSSASSVAIGDSALAQGGKSVSIGAGNTATGNGAVAIGDPNVATGTGAVAMGTDNAANGQGAVALGNTSTATGQGSVALGNASKSAAAGAVALGDTAVANNTNDVALGSKSTTAAPHTGTTAQFGATAAGVQAAASTNGVVSVGAAGTERQIQNVAAGVISATSTDAINGSQLNSVVTGVNNLGTTTASTLGGGATYSPATGNITGFSQPINSVSATGAVAGPTAQTTVAAALTALNTSVNNTANIAVKYDAAGGTKITLGATGGAGAGAPVTITNVAPATLNATSTDAVNGSQLFATNTTVNNINNGAGIKYFHANSTLADSTASGTDSVAVGPLASATATNAMALGSGATAGTANSVALGSGATTTAATATASGVINGTTYTYAGAAPIGVLSLGSLGNERQLSNVAAGQVTATSTDAVNGSQLFSTNTAVNSLGATVNNIVTGAGIKYFHANSTLADSTATGVDSVAVGPTASSTATNAVALGNGATAGTANSVALGSGATTAAATATASGVINGTTYTYAGAAPIGVLSLGSLGNERQLSNVAAGQVTATSTDAVNGSQLFSTNTAVNSLGATVNNIVTGAGIKYFHANSTLADSTATGTDSVAVGPTASSTATNAVALGNGATAGLANSVALGSGSSATGATLGTAAFGVGGTAITGGEVNVANGANGRRITGLAAGASATDAVNVSQLNKSGQDTATALGGGAALDPTTGTWTAPSYVTNSINTSGTNTGALTSNNVGAALGNLNTGLTNTAAVAVKYDDAATKTQITLNPSGAATTLTNVAPGALNATSSDAVNGAQLFATNTTVNNINNGAGIKYFHANSTLADSTATGVDSVAVGPTASSTATNAVALGNGATAGTANSVALGSGATTAAATATASGVINGTTYTYAGAAPIGVLSLGSLGNERQLSNVAAGQVTATSTDAVNGSQLFSTNTAVNSLGATVNNIVTGAGIKYFHANSTLADSTATGTDSVAVGPAASSTATNAVALGNGATAGLANSVALGSGSSATGATLGTAAYGVGGTATTGGEVNVANGANGRRITGLAAGASATDAVNVSQLNKAGQDTATALGGGAALDPTTGTWTAPSYVTNSINTSGTNTGALTSNNVGAALGNLNTGLTNTAAVAVKYDDAATKTQITLNPSGAATTLTNVAPGALNATSSDAVNGAQLFATNTTVNNINNGAGIKYFHANSTLADSTATGVDSVAVGPTASSTATNAVALGNGATAGTANSVALGSGATTAAATATASGVINGTTYTYAGAAPIGVLSLGSLGNERQLSNVAAGQVTATSTDAVNGSQLFSTNTAVNSLGATVNNIVTGAGIKYFHANSTLADSTATGTDSVAVGPTASSTATNAVALGNGATAGSANSVALGSSSSATGATLGTAAFGVGGTAITGGEVNVANGANGRRITGLAAGASATDAVNVSQLNKTGQDTAAALGGGATLDATTGVWTAPSYSTNSISATGSNTGPVVSNNVGAALTNLNTSLTNTAAVAVKYDDAATKTQVTFNPAGTAVKLTNVEAGALSATSTDAVNGSQLFATNQTVDNLVNNGTGIKYFHSNSTLADSSATGQDSVAMGPAAVSTGVNSVALGNGATAGFANSVALGSGSSATGATLANAAYGVGGAATGGEVNIANGADGRRMTGLAAGANATDAVNVSQLNKAGQDIATALGGGATLDATTGVWTAPSYSTNSISATGSNTGPLVSNNVGAALTNLDTSLTNTAAVAVKYDDAATKTQVTFNPAGSAVKLTNVAAGALNASSTDAVNGSQLFATNQTVDNIVNNGTGIKYFHSNSTLADSQANGLDSIAIGPQSIAAGANSFAAGSGATATAAGALALGRLSQAQVAGGIALGEGSVADRALAPTTGSIAAGSGTIIYDTSDSTLLGSVSVGKAGSYRQITNVADATDAHDAVTLRQLTGAMGSLSSTGTLYFHANSTNPTDSLASGSESIAVGPGTVVNGDNGIGLGNQASVSQAAAGGIAIGRNAQVLLASGIALGSAAQAAAEQSLALGAGANASHTMSVALGSSSLTTVGAETGYSAYRLAAPQTSVGEVGIGTALGSRKLTGLAAGTQDNDAVNVAQLKVVGDQVDQNTANITNLDGRVGGLETLIGSGGGIKYLHVNSTRADSTASGTDAMALGPQAQASGNGSVAMGSGATASASGSVAIGSDSSDAGRGAETYSGKYSGENNVTSGTVSVGNATTGATRTISNVADGKNANDAVNVRQLDGAVTEAKQYTDDSIANLSTEAGQQEGRITAVEGDVSNLKNGTDGMFQVNNSSAATKPKATGTDAVAGGAGAQASGNNSAAVGTRSQASGENSVALGNGAKASAKNATALGANSVADRDNSVSVGSAGNERQLTNLAAGTRGTDAVNLDQLNRSVADITTNANAYTDQRYTELKKDLKYQDEILSAGIAGAMAMSSLPQSYAPGSSMTTAAAATYRGQSSLAFGVSHMSANGRWVTKLQGSTDSQRNIGVAVGVGYQW</sequence>
<dbReference type="GO" id="GO:0009986">
    <property type="term" value="C:cell surface"/>
    <property type="evidence" value="ECO:0007669"/>
    <property type="project" value="UniProtKB-SubCell"/>
</dbReference>
<evidence type="ECO:0000256" key="6">
    <source>
        <dbReference type="ARBA" id="ARBA00022692"/>
    </source>
</evidence>
<feature type="compositionally biased region" description="Low complexity" evidence="11">
    <location>
        <begin position="2444"/>
        <end position="2457"/>
    </location>
</feature>
<feature type="domain" description="Trimeric autotransporter adhesin YadA-like stalk" evidence="14">
    <location>
        <begin position="1317"/>
        <end position="1350"/>
    </location>
</feature>
<keyword evidence="5" id="KW-1134">Transmembrane beta strand</keyword>
<dbReference type="Gene3D" id="3.30.1300.30">
    <property type="entry name" value="GSPII I/J protein-like"/>
    <property type="match status" value="1"/>
</dbReference>
<keyword evidence="7" id="KW-0732">Signal</keyword>
<feature type="domain" description="Trimeric autotransporter adhesin YadA-like stalk" evidence="14">
    <location>
        <begin position="46"/>
        <end position="88"/>
    </location>
</feature>
<evidence type="ECO:0000256" key="5">
    <source>
        <dbReference type="ARBA" id="ARBA00022452"/>
    </source>
</evidence>
<feature type="region of interest" description="Disordered" evidence="11">
    <location>
        <begin position="2562"/>
        <end position="2601"/>
    </location>
</feature>
<protein>
    <submittedName>
        <fullName evidence="15">Uncharacterized protein</fullName>
    </submittedName>
</protein>
<feature type="domain" description="Trimeric autotransporter adhesin YadA-like stalk" evidence="14">
    <location>
        <begin position="1184"/>
        <end position="1226"/>
    </location>
</feature>
<feature type="domain" description="Trimeric autotransporter adhesin YadA-like stalk" evidence="14">
    <location>
        <begin position="1426"/>
        <end position="1460"/>
    </location>
</feature>
<evidence type="ECO:0000313" key="15">
    <source>
        <dbReference type="EMBL" id="RON69605.1"/>
    </source>
</evidence>
<dbReference type="GO" id="GO:0015031">
    <property type="term" value="P:protein transport"/>
    <property type="evidence" value="ECO:0007669"/>
    <property type="project" value="UniProtKB-KW"/>
</dbReference>
<keyword evidence="4" id="KW-0813">Transport</keyword>
<feature type="domain" description="Trimeric autotransporter adhesin YadA-like head" evidence="13">
    <location>
        <begin position="733"/>
        <end position="759"/>
    </location>
</feature>
<dbReference type="Proteomes" id="UP000285757">
    <property type="component" value="Unassembled WGS sequence"/>
</dbReference>
<dbReference type="Pfam" id="PF03895">
    <property type="entry name" value="YadA_anchor"/>
    <property type="match status" value="1"/>
</dbReference>
<name>A0A423LMU3_PSEFL</name>
<dbReference type="Gene3D" id="1.20.5.170">
    <property type="match status" value="3"/>
</dbReference>
<dbReference type="InterPro" id="IPR005594">
    <property type="entry name" value="YadA_C"/>
</dbReference>
<evidence type="ECO:0000256" key="4">
    <source>
        <dbReference type="ARBA" id="ARBA00022448"/>
    </source>
</evidence>
<feature type="domain" description="Trimeric autotransporter adhesin YadA-like head" evidence="13">
    <location>
        <begin position="299"/>
        <end position="324"/>
    </location>
</feature>
<dbReference type="Pfam" id="PF05662">
    <property type="entry name" value="YadA_stalk"/>
    <property type="match status" value="20"/>
</dbReference>
<dbReference type="GO" id="GO:0009279">
    <property type="term" value="C:cell outer membrane"/>
    <property type="evidence" value="ECO:0007669"/>
    <property type="project" value="UniProtKB-SubCell"/>
</dbReference>
<feature type="domain" description="Trimeric autotransporter adhesin YadA-like head" evidence="13">
    <location>
        <begin position="2285"/>
        <end position="2311"/>
    </location>
</feature>
<keyword evidence="9" id="KW-0472">Membrane</keyword>
<accession>A0A423LMU3</accession>
<feature type="domain" description="Trimeric autotransporter adhesin YadA-like stalk" evidence="14">
    <location>
        <begin position="1925"/>
        <end position="1959"/>
    </location>
</feature>
<feature type="domain" description="Trimeric autotransporter adhesin YadA-like stalk" evidence="14">
    <location>
        <begin position="674"/>
        <end position="716"/>
    </location>
</feature>
<comment type="caution">
    <text evidence="15">The sequence shown here is derived from an EMBL/GenBank/DDBJ whole genome shotgun (WGS) entry which is preliminary data.</text>
</comment>
<feature type="domain" description="Trimeric autotransporter adhesin YadA-like stalk" evidence="14">
    <location>
        <begin position="2031"/>
        <end position="2069"/>
    </location>
</feature>
<feature type="domain" description="Trimeric autotransporter adhesin YadA-like head" evidence="13">
    <location>
        <begin position="1105"/>
        <end position="1131"/>
    </location>
</feature>
<feature type="domain" description="Trimeric autotransporter adhesin YadA-like stalk" evidence="14">
    <location>
        <begin position="1556"/>
        <end position="1598"/>
    </location>
</feature>
<feature type="domain" description="Trimeric autotransporter adhesin YadA-like head" evidence="13">
    <location>
        <begin position="2227"/>
        <end position="2253"/>
    </location>
</feature>
<feature type="domain" description="Trimeric autotransporter adhesin YadA-like stalk" evidence="14">
    <location>
        <begin position="1797"/>
        <end position="1835"/>
    </location>
</feature>
<feature type="domain" description="Trimeric autotransporter adhesin YadA-like head" evidence="13">
    <location>
        <begin position="1850"/>
        <end position="1876"/>
    </location>
</feature>
<reference evidence="15 16" key="1">
    <citation type="submission" date="2016-10" db="EMBL/GenBank/DDBJ databases">
        <title>Comparative genome analysis of multiple Pseudomonas spp. focuses on biocontrol and plant growth promoting traits.</title>
        <authorList>
            <person name="Tao X.-Y."/>
            <person name="Taylor C.G."/>
        </authorList>
    </citation>
    <scope>NUCLEOTIDE SEQUENCE [LARGE SCALE GENOMIC DNA]</scope>
    <source>
        <strain evidence="15 16">24D3</strain>
    </source>
</reference>
<feature type="domain" description="Trimeric autotransporter adhesin YadA-like stalk" evidence="14">
    <location>
        <begin position="2181"/>
        <end position="2221"/>
    </location>
</feature>
<feature type="domain" description="Trimeric autotransporter adhesin YadA-like head" evidence="13">
    <location>
        <begin position="327"/>
        <end position="352"/>
    </location>
</feature>
<evidence type="ECO:0000256" key="1">
    <source>
        <dbReference type="ARBA" id="ARBA00004241"/>
    </source>
</evidence>
<feature type="domain" description="Trimeric autotransporter adhesin YadA-like head" evidence="13">
    <location>
        <begin position="358"/>
        <end position="381"/>
    </location>
</feature>
<feature type="domain" description="Trimeric autotransporter adhesin YadA-like stalk" evidence="14">
    <location>
        <begin position="544"/>
        <end position="578"/>
    </location>
</feature>
<dbReference type="Pfam" id="PF05658">
    <property type="entry name" value="YadA_head"/>
    <property type="match status" value="19"/>
</dbReference>
<dbReference type="EMBL" id="MOBU01000006">
    <property type="protein sequence ID" value="RON69605.1"/>
    <property type="molecule type" value="Genomic_DNA"/>
</dbReference>
<feature type="domain" description="Trimeric autotransporter adhesin YadA-like stalk" evidence="14">
    <location>
        <begin position="1689"/>
        <end position="1725"/>
    </location>
</feature>
<dbReference type="SUPFAM" id="SSF54523">
    <property type="entry name" value="Pili subunits"/>
    <property type="match status" value="1"/>
</dbReference>
<evidence type="ECO:0000256" key="3">
    <source>
        <dbReference type="ARBA" id="ARBA00005848"/>
    </source>
</evidence>
<feature type="domain" description="Trimeric autotransporter adhesin YadA-like stalk" evidence="14">
    <location>
        <begin position="812"/>
        <end position="854"/>
    </location>
</feature>
<comment type="subcellular location">
    <subcellularLocation>
        <location evidence="2">Cell outer membrane</location>
    </subcellularLocation>
    <subcellularLocation>
        <location evidence="1">Cell surface</location>
    </subcellularLocation>
</comment>
<feature type="domain" description="Trimeric autotransporter adhesin YadA-like head" evidence="13">
    <location>
        <begin position="105"/>
        <end position="131"/>
    </location>
</feature>
<evidence type="ECO:0000259" key="14">
    <source>
        <dbReference type="Pfam" id="PF05662"/>
    </source>
</evidence>
<dbReference type="InterPro" id="IPR008640">
    <property type="entry name" value="Adhesin_Head_dom"/>
</dbReference>
<dbReference type="InterPro" id="IPR008635">
    <property type="entry name" value="Coiled_stalk_dom"/>
</dbReference>
<feature type="compositionally biased region" description="Low complexity" evidence="11">
    <location>
        <begin position="2569"/>
        <end position="2592"/>
    </location>
</feature>
<feature type="region of interest" description="Disordered" evidence="11">
    <location>
        <begin position="2444"/>
        <end position="2466"/>
    </location>
</feature>